<proteinExistence type="predicted"/>
<dbReference type="GO" id="GO:0005737">
    <property type="term" value="C:cytoplasm"/>
    <property type="evidence" value="ECO:0007669"/>
    <property type="project" value="TreeGrafter"/>
</dbReference>
<organism evidence="1 2">
    <name type="scientific">Zymoseptoria tritici (strain ST99CH_3D7)</name>
    <dbReference type="NCBI Taxonomy" id="1276538"/>
    <lineage>
        <taxon>Eukaryota</taxon>
        <taxon>Fungi</taxon>
        <taxon>Dikarya</taxon>
        <taxon>Ascomycota</taxon>
        <taxon>Pezizomycotina</taxon>
        <taxon>Dothideomycetes</taxon>
        <taxon>Dothideomycetidae</taxon>
        <taxon>Mycosphaerellales</taxon>
        <taxon>Mycosphaerellaceae</taxon>
        <taxon>Zymoseptoria</taxon>
    </lineage>
</organism>
<name>A0A1X7RXF2_ZYMT9</name>
<dbReference type="Pfam" id="PF12044">
    <property type="entry name" value="Metallopep"/>
    <property type="match status" value="1"/>
</dbReference>
<dbReference type="InterPro" id="IPR021917">
    <property type="entry name" value="Unchr_Zn-peptidase-like"/>
</dbReference>
<dbReference type="AlphaFoldDB" id="A0A1X7RXF2"/>
<gene>
    <name evidence="1" type="ORF">ZT3D7_G7034</name>
</gene>
<protein>
    <recommendedName>
        <fullName evidence="3">Jacalin-type lectin domain-containing protein</fullName>
    </recommendedName>
</protein>
<evidence type="ECO:0008006" key="3">
    <source>
        <dbReference type="Google" id="ProtNLM"/>
    </source>
</evidence>
<dbReference type="Gene3D" id="2.100.10.30">
    <property type="entry name" value="Jacalin-like lectin domain"/>
    <property type="match status" value="1"/>
</dbReference>
<dbReference type="PANTHER" id="PTHR21054:SF2">
    <property type="entry name" value="MIP04191P"/>
    <property type="match status" value="1"/>
</dbReference>
<evidence type="ECO:0000313" key="2">
    <source>
        <dbReference type="Proteomes" id="UP000215127"/>
    </source>
</evidence>
<evidence type="ECO:0000313" key="1">
    <source>
        <dbReference type="EMBL" id="SMQ51881.1"/>
    </source>
</evidence>
<reference evidence="1 2" key="1">
    <citation type="submission" date="2016-06" db="EMBL/GenBank/DDBJ databases">
        <authorList>
            <person name="Kjaerup R.B."/>
            <person name="Dalgaard T.S."/>
            <person name="Juul-Madsen H.R."/>
        </authorList>
    </citation>
    <scope>NUCLEOTIDE SEQUENCE [LARGE SCALE GENOMIC DNA]</scope>
</reference>
<keyword evidence="2" id="KW-1185">Reference proteome</keyword>
<dbReference type="InterPro" id="IPR036404">
    <property type="entry name" value="Jacalin-like_lectin_dom_sf"/>
</dbReference>
<dbReference type="InterPro" id="IPR053002">
    <property type="entry name" value="Metalloproteinase_M10B"/>
</dbReference>
<sequence length="698" mass="77060">MVLGVTNVDDGEVIHQTCLLLSGTCALDTSSASDHVTVTNVDPLRNTSATQARLAAERKWKALVLLHCGMNNIKIAHGFETISLNLTHHPLLQLPPLHLAILVARDSPLVINCPSEKYGAFSSAHNSLDAAIAKLRMSAYMWQALTAERMRKAGLGRRAFRLEEEWQSDLTSLFGGMKGARGEQIMGSSAKVHIVKCEKTVEELKTLENTSYHDMDGVHGEFRRALKVHGGVFHSKSRPVVAGLVLDTPYSDDREQHDGHCGESNHAADGISLGSFDSHSAYSWPRYMEEVSFCLTDTTVPEDFHCGARHTMSDHCSLGQANFLRQVYSAFGAGVHNDASCCNAEVKTWAANFIVAGPSTESDGDWNLVQSAGPYDGSLRNMLRLKLDPHFRLPHDGLPVRRESRSARIEMRVSGPEEEREEGQVTISIFSTAGLASVFFDDGKQQQRRDIRHGGSCETFMYASLVEYDRTRPLKIVAMDMVGKLRVVNNGWSLLQPIPFMSFSGSEQRLRLQSFPVIERADGEECEDHNRDTSWTMLLHKRSSIGDLVRAVAIDLRVGGWFDGIVVHYADGSTHGSHSRGGHLSEKGSLAADSRIVKVELSYTHGDLRGIRMTLDGGTQWGALGEVYQDEYDEDDGDDGEYRDGYRYRSGYRVVVLEPGANEKIIGFSGNGDPYVDRFGIITAPIDLEVADISVQMS</sequence>
<accession>A0A1X7RXF2</accession>
<dbReference type="Proteomes" id="UP000215127">
    <property type="component" value="Chromosome 6"/>
</dbReference>
<dbReference type="PANTHER" id="PTHR21054">
    <property type="entry name" value="ZINC METALLOPROTEINASE-RELATED"/>
    <property type="match status" value="1"/>
</dbReference>
<dbReference type="EMBL" id="LT853697">
    <property type="protein sequence ID" value="SMQ51881.1"/>
    <property type="molecule type" value="Genomic_DNA"/>
</dbReference>